<protein>
    <recommendedName>
        <fullName evidence="3">DIRP domain-containing protein</fullName>
    </recommendedName>
</protein>
<evidence type="ECO:0000313" key="5">
    <source>
        <dbReference type="Proteomes" id="UP000784294"/>
    </source>
</evidence>
<dbReference type="GO" id="GO:0051726">
    <property type="term" value="P:regulation of cell cycle"/>
    <property type="evidence" value="ECO:0007669"/>
    <property type="project" value="TreeGrafter"/>
</dbReference>
<comment type="caution">
    <text evidence="4">The sequence shown here is derived from an EMBL/GenBank/DDBJ whole genome shotgun (WGS) entry which is preliminary data.</text>
</comment>
<proteinExistence type="predicted"/>
<reference evidence="4" key="1">
    <citation type="submission" date="2018-11" db="EMBL/GenBank/DDBJ databases">
        <authorList>
            <consortium name="Pathogen Informatics"/>
        </authorList>
    </citation>
    <scope>NUCLEOTIDE SEQUENCE</scope>
</reference>
<dbReference type="GO" id="GO:0005654">
    <property type="term" value="C:nucleoplasm"/>
    <property type="evidence" value="ECO:0007669"/>
    <property type="project" value="TreeGrafter"/>
</dbReference>
<organism evidence="4 5">
    <name type="scientific">Protopolystoma xenopodis</name>
    <dbReference type="NCBI Taxonomy" id="117903"/>
    <lineage>
        <taxon>Eukaryota</taxon>
        <taxon>Metazoa</taxon>
        <taxon>Spiralia</taxon>
        <taxon>Lophotrochozoa</taxon>
        <taxon>Platyhelminthes</taxon>
        <taxon>Monogenea</taxon>
        <taxon>Polyopisthocotylea</taxon>
        <taxon>Polystomatidea</taxon>
        <taxon>Polystomatidae</taxon>
        <taxon>Protopolystoma</taxon>
    </lineage>
</organism>
<dbReference type="GO" id="GO:0006357">
    <property type="term" value="P:regulation of transcription by RNA polymerase II"/>
    <property type="evidence" value="ECO:0007669"/>
    <property type="project" value="TreeGrafter"/>
</dbReference>
<evidence type="ECO:0000256" key="1">
    <source>
        <dbReference type="ARBA" id="ARBA00004123"/>
    </source>
</evidence>
<sequence length="229" mass="25835">MREHLPYLKAKKLTRGQWSCIRRIIGRPRRFSSTFLEEERLSVQGKRRNLRFLQQFTDIDAETPDVSEHLEALLSCLPSSVNIPPQLRVGIKVCVRLYKPVRGLYSGIIQDVDTPQGSYGVWVENVIFSESSNCNAIDPNRPIGYKLVMEEEIFPLPGNCLSQSTPLSEIRNRFSMRSIMSDVVFPVHSQHESINGSLNAKEDGSGGNPMSINYSTALVSMRSNYESGL</sequence>
<dbReference type="GO" id="GO:0017053">
    <property type="term" value="C:transcription repressor complex"/>
    <property type="evidence" value="ECO:0007669"/>
    <property type="project" value="InterPro"/>
</dbReference>
<dbReference type="EMBL" id="CAAALY010043723">
    <property type="protein sequence ID" value="VEL19878.1"/>
    <property type="molecule type" value="Genomic_DNA"/>
</dbReference>
<comment type="subcellular location">
    <subcellularLocation>
        <location evidence="1">Nucleus</location>
    </subcellularLocation>
</comment>
<feature type="domain" description="DIRP" evidence="3">
    <location>
        <begin position="1"/>
        <end position="99"/>
    </location>
</feature>
<evidence type="ECO:0000256" key="2">
    <source>
        <dbReference type="ARBA" id="ARBA00023242"/>
    </source>
</evidence>
<dbReference type="InterPro" id="IPR033471">
    <property type="entry name" value="DIRP"/>
</dbReference>
<accession>A0A448WTP4</accession>
<dbReference type="AlphaFoldDB" id="A0A448WTP4"/>
<dbReference type="Pfam" id="PF06584">
    <property type="entry name" value="DIRP"/>
    <property type="match status" value="1"/>
</dbReference>
<keyword evidence="2" id="KW-0539">Nucleus</keyword>
<dbReference type="PANTHER" id="PTHR21689:SF2">
    <property type="entry name" value="PROTEIN LIN-9 HOMOLOG"/>
    <property type="match status" value="1"/>
</dbReference>
<keyword evidence="5" id="KW-1185">Reference proteome</keyword>
<dbReference type="GO" id="GO:0003677">
    <property type="term" value="F:DNA binding"/>
    <property type="evidence" value="ECO:0007669"/>
    <property type="project" value="TreeGrafter"/>
</dbReference>
<dbReference type="PANTHER" id="PTHR21689">
    <property type="entry name" value="LIN-9"/>
    <property type="match status" value="1"/>
</dbReference>
<dbReference type="InterPro" id="IPR010561">
    <property type="entry name" value="LIN-9/ALY1"/>
</dbReference>
<evidence type="ECO:0000259" key="3">
    <source>
        <dbReference type="SMART" id="SM01135"/>
    </source>
</evidence>
<dbReference type="Proteomes" id="UP000784294">
    <property type="component" value="Unassembled WGS sequence"/>
</dbReference>
<dbReference type="GO" id="GO:0006351">
    <property type="term" value="P:DNA-templated transcription"/>
    <property type="evidence" value="ECO:0007669"/>
    <property type="project" value="InterPro"/>
</dbReference>
<name>A0A448WTP4_9PLAT</name>
<dbReference type="SMART" id="SM01135">
    <property type="entry name" value="DIRP"/>
    <property type="match status" value="1"/>
</dbReference>
<evidence type="ECO:0000313" key="4">
    <source>
        <dbReference type="EMBL" id="VEL19878.1"/>
    </source>
</evidence>
<dbReference type="OrthoDB" id="2339771at2759"/>
<gene>
    <name evidence="4" type="ORF">PXEA_LOCUS13318</name>
</gene>